<name>A0A8J4Y9M0_CHIOP</name>
<reference evidence="2" key="1">
    <citation type="submission" date="2020-07" db="EMBL/GenBank/DDBJ databases">
        <title>The High-quality genome of the commercially important snow crab, Chionoecetes opilio.</title>
        <authorList>
            <person name="Jeong J.-H."/>
            <person name="Ryu S."/>
        </authorList>
    </citation>
    <scope>NUCLEOTIDE SEQUENCE</scope>
    <source>
        <strain evidence="2">MADBK_172401_WGS</strain>
        <tissue evidence="2">Digestive gland</tissue>
    </source>
</reference>
<accession>A0A8J4Y9M0</accession>
<gene>
    <name evidence="2" type="ORF">GWK47_043200</name>
</gene>
<evidence type="ECO:0000313" key="2">
    <source>
        <dbReference type="EMBL" id="KAG0723142.1"/>
    </source>
</evidence>
<dbReference type="AlphaFoldDB" id="A0A8J4Y9M0"/>
<evidence type="ECO:0000256" key="1">
    <source>
        <dbReference type="SAM" id="MobiDB-lite"/>
    </source>
</evidence>
<dbReference type="Proteomes" id="UP000770661">
    <property type="component" value="Unassembled WGS sequence"/>
</dbReference>
<organism evidence="2 3">
    <name type="scientific">Chionoecetes opilio</name>
    <name type="common">Atlantic snow crab</name>
    <name type="synonym">Cancer opilio</name>
    <dbReference type="NCBI Taxonomy" id="41210"/>
    <lineage>
        <taxon>Eukaryota</taxon>
        <taxon>Metazoa</taxon>
        <taxon>Ecdysozoa</taxon>
        <taxon>Arthropoda</taxon>
        <taxon>Crustacea</taxon>
        <taxon>Multicrustacea</taxon>
        <taxon>Malacostraca</taxon>
        <taxon>Eumalacostraca</taxon>
        <taxon>Eucarida</taxon>
        <taxon>Decapoda</taxon>
        <taxon>Pleocyemata</taxon>
        <taxon>Brachyura</taxon>
        <taxon>Eubrachyura</taxon>
        <taxon>Majoidea</taxon>
        <taxon>Majidae</taxon>
        <taxon>Chionoecetes</taxon>
    </lineage>
</organism>
<evidence type="ECO:0000313" key="3">
    <source>
        <dbReference type="Proteomes" id="UP000770661"/>
    </source>
</evidence>
<protein>
    <submittedName>
        <fullName evidence="2">Uncharacterized protein</fullName>
    </submittedName>
</protein>
<feature type="region of interest" description="Disordered" evidence="1">
    <location>
        <begin position="127"/>
        <end position="156"/>
    </location>
</feature>
<dbReference type="EMBL" id="JACEEZ010008588">
    <property type="protein sequence ID" value="KAG0723142.1"/>
    <property type="molecule type" value="Genomic_DNA"/>
</dbReference>
<proteinExistence type="predicted"/>
<keyword evidence="3" id="KW-1185">Reference proteome</keyword>
<sequence length="156" mass="17193">MVTTAQSLVKWAQKAGLNGKELNTPEIQSILPPGVLQNLLRHQVHHRQERAQAHPTSQRMRVAAQKVQTLDLLRGGRAWGHLKSAFFVSHPAALIMGVWSGDEPHSPFTVRGSGPGDPRQTVRGFWSSYPHQGPQKKRQLSFVSGLAPSPPHLHSS</sequence>
<comment type="caution">
    <text evidence="2">The sequence shown here is derived from an EMBL/GenBank/DDBJ whole genome shotgun (WGS) entry which is preliminary data.</text>
</comment>